<dbReference type="Proteomes" id="UP001521209">
    <property type="component" value="Unassembled WGS sequence"/>
</dbReference>
<name>A0ABS9DW66_9PROT</name>
<gene>
    <name evidence="1" type="ORF">L2A60_09855</name>
</gene>
<dbReference type="EMBL" id="JAKGBZ010000016">
    <property type="protein sequence ID" value="MCF3946982.1"/>
    <property type="molecule type" value="Genomic_DNA"/>
</dbReference>
<sequence length="189" mass="22194">MNSDKALDQIDYSYLTLMSLGNLTERSDKIEFSIDEISENMDSGKSKNRILFSLVDLISEKFVRSSDNDFNYEEIDEDLNNLKSAMDHDYFLTRSGIEEYDTHIKNRIKEEKVKSEQISPDLEILIYIYRNMIGFLFSYPKINEIKMSDDQRDSFEHLQKQGLIEAVRSKSRWKITASGKEYLENEAKL</sequence>
<evidence type="ECO:0000313" key="1">
    <source>
        <dbReference type="EMBL" id="MCF3946982.1"/>
    </source>
</evidence>
<reference evidence="1 2" key="1">
    <citation type="submission" date="2022-01" db="EMBL/GenBank/DDBJ databases">
        <authorList>
            <person name="Won M."/>
            <person name="Kim S.-J."/>
            <person name="Kwon S.-W."/>
        </authorList>
    </citation>
    <scope>NUCLEOTIDE SEQUENCE [LARGE SCALE GENOMIC DNA]</scope>
    <source>
        <strain evidence="1 2">KCTC 23505</strain>
    </source>
</reference>
<protein>
    <submittedName>
        <fullName evidence="1">Uncharacterized protein</fullName>
    </submittedName>
</protein>
<accession>A0ABS9DW66</accession>
<proteinExistence type="predicted"/>
<evidence type="ECO:0000313" key="2">
    <source>
        <dbReference type="Proteomes" id="UP001521209"/>
    </source>
</evidence>
<keyword evidence="2" id="KW-1185">Reference proteome</keyword>
<comment type="caution">
    <text evidence="1">The sequence shown here is derived from an EMBL/GenBank/DDBJ whole genome shotgun (WGS) entry which is preliminary data.</text>
</comment>
<dbReference type="RefSeq" id="WP_235704216.1">
    <property type="nucleotide sequence ID" value="NZ_JAKGBZ010000016.1"/>
</dbReference>
<organism evidence="1 2">
    <name type="scientific">Acidiphilium iwatense</name>
    <dbReference type="NCBI Taxonomy" id="768198"/>
    <lineage>
        <taxon>Bacteria</taxon>
        <taxon>Pseudomonadati</taxon>
        <taxon>Pseudomonadota</taxon>
        <taxon>Alphaproteobacteria</taxon>
        <taxon>Acetobacterales</taxon>
        <taxon>Acidocellaceae</taxon>
        <taxon>Acidiphilium</taxon>
    </lineage>
</organism>